<dbReference type="GO" id="GO:0008270">
    <property type="term" value="F:zinc ion binding"/>
    <property type="evidence" value="ECO:0007669"/>
    <property type="project" value="UniProtKB-KW"/>
</dbReference>
<dbReference type="AlphaFoldDB" id="A0A4U5M1C2"/>
<evidence type="ECO:0000256" key="1">
    <source>
        <dbReference type="ARBA" id="ARBA00022723"/>
    </source>
</evidence>
<evidence type="ECO:0000313" key="9">
    <source>
        <dbReference type="Proteomes" id="UP000298663"/>
    </source>
</evidence>
<dbReference type="Gene3D" id="4.10.1000.10">
    <property type="entry name" value="Zinc finger, CCCH-type"/>
    <property type="match status" value="1"/>
</dbReference>
<protein>
    <recommendedName>
        <fullName evidence="7">C3H1-type domain-containing protein</fullName>
    </recommendedName>
</protein>
<keyword evidence="3 5" id="KW-0863">Zinc-finger</keyword>
<evidence type="ECO:0000256" key="4">
    <source>
        <dbReference type="ARBA" id="ARBA00022833"/>
    </source>
</evidence>
<accession>A0A4U5M1C2</accession>
<dbReference type="InterPro" id="IPR036855">
    <property type="entry name" value="Znf_CCCH_sf"/>
</dbReference>
<dbReference type="OrthoDB" id="410307at2759"/>
<reference evidence="8 9" key="1">
    <citation type="journal article" date="2015" name="Genome Biol.">
        <title>Comparative genomics of Steinernema reveals deeply conserved gene regulatory networks.</title>
        <authorList>
            <person name="Dillman A.R."/>
            <person name="Macchietto M."/>
            <person name="Porter C.F."/>
            <person name="Rogers A."/>
            <person name="Williams B."/>
            <person name="Antoshechkin I."/>
            <person name="Lee M.M."/>
            <person name="Goodwin Z."/>
            <person name="Lu X."/>
            <person name="Lewis E.E."/>
            <person name="Goodrich-Blair H."/>
            <person name="Stock S.P."/>
            <person name="Adams B.J."/>
            <person name="Sternberg P.W."/>
            <person name="Mortazavi A."/>
        </authorList>
    </citation>
    <scope>NUCLEOTIDE SEQUENCE [LARGE SCALE GENOMIC DNA]</scope>
    <source>
        <strain evidence="8 9">ALL</strain>
    </source>
</reference>
<sequence length="243" mass="27479">MRNFRTNHPPAGVPRNPSLYKTSLCDYWLSGHECRFGERCWYAHGPQEIRQSPGSGGGHQRRNTISWFEGSSSSGSSGEMLDSNNNDVAVDPAVWNQNPLDVPYRPWMPPPPIPAAYRSAELDRQEEEMCRAVLKEAEELVKMPEPGSNMTDFADLFKPTTVDKDMFRTLMAEAEELLKTPEQIPNMDSFFDLFKSTTIDAPFKEAAANKAHRTHTAVGNEELLEAVNIWANMEVEGFEEPLW</sequence>
<feature type="domain" description="C3H1-type" evidence="7">
    <location>
        <begin position="19"/>
        <end position="47"/>
    </location>
</feature>
<name>A0A4U5M1C2_STECR</name>
<dbReference type="EMBL" id="AZBU02000010">
    <property type="protein sequence ID" value="TKR62474.1"/>
    <property type="molecule type" value="Genomic_DNA"/>
</dbReference>
<comment type="caution">
    <text evidence="8">The sequence shown here is derived from an EMBL/GenBank/DDBJ whole genome shotgun (WGS) entry which is preliminary data.</text>
</comment>
<gene>
    <name evidence="8" type="ORF">L596_026429</name>
</gene>
<evidence type="ECO:0000256" key="5">
    <source>
        <dbReference type="PROSITE-ProRule" id="PRU00723"/>
    </source>
</evidence>
<evidence type="ECO:0000256" key="2">
    <source>
        <dbReference type="ARBA" id="ARBA00022737"/>
    </source>
</evidence>
<keyword evidence="2" id="KW-0677">Repeat</keyword>
<evidence type="ECO:0000256" key="3">
    <source>
        <dbReference type="ARBA" id="ARBA00022771"/>
    </source>
</evidence>
<dbReference type="Proteomes" id="UP000298663">
    <property type="component" value="Unassembled WGS sequence"/>
</dbReference>
<dbReference type="FunFam" id="4.10.1000.10:FF:000001">
    <property type="entry name" value="zinc finger CCCH domain-containing protein 15-like"/>
    <property type="match status" value="1"/>
</dbReference>
<dbReference type="SMART" id="SM00356">
    <property type="entry name" value="ZnF_C3H1"/>
    <property type="match status" value="1"/>
</dbReference>
<evidence type="ECO:0000259" key="7">
    <source>
        <dbReference type="PROSITE" id="PS50103"/>
    </source>
</evidence>
<reference evidence="8 9" key="2">
    <citation type="journal article" date="2019" name="G3 (Bethesda)">
        <title>Hybrid Assembly of the Genome of the Entomopathogenic Nematode Steinernema carpocapsae Identifies the X-Chromosome.</title>
        <authorList>
            <person name="Serra L."/>
            <person name="Macchietto M."/>
            <person name="Macias-Munoz A."/>
            <person name="McGill C.J."/>
            <person name="Rodriguez I.M."/>
            <person name="Rodriguez B."/>
            <person name="Murad R."/>
            <person name="Mortazavi A."/>
        </authorList>
    </citation>
    <scope>NUCLEOTIDE SEQUENCE [LARGE SCALE GENOMIC DNA]</scope>
    <source>
        <strain evidence="8 9">ALL</strain>
    </source>
</reference>
<dbReference type="STRING" id="34508.A0A4U5M1C2"/>
<keyword evidence="4 5" id="KW-0862">Zinc</keyword>
<proteinExistence type="predicted"/>
<organism evidence="8 9">
    <name type="scientific">Steinernema carpocapsae</name>
    <name type="common">Entomopathogenic nematode</name>
    <dbReference type="NCBI Taxonomy" id="34508"/>
    <lineage>
        <taxon>Eukaryota</taxon>
        <taxon>Metazoa</taxon>
        <taxon>Ecdysozoa</taxon>
        <taxon>Nematoda</taxon>
        <taxon>Chromadorea</taxon>
        <taxon>Rhabditida</taxon>
        <taxon>Tylenchina</taxon>
        <taxon>Panagrolaimomorpha</taxon>
        <taxon>Strongyloidoidea</taxon>
        <taxon>Steinernematidae</taxon>
        <taxon>Steinernema</taxon>
    </lineage>
</organism>
<evidence type="ECO:0000313" key="8">
    <source>
        <dbReference type="EMBL" id="TKR62474.1"/>
    </source>
</evidence>
<dbReference type="Pfam" id="PF00642">
    <property type="entry name" value="zf-CCCH"/>
    <property type="match status" value="1"/>
</dbReference>
<dbReference type="SUPFAM" id="SSF90229">
    <property type="entry name" value="CCCH zinc finger"/>
    <property type="match status" value="1"/>
</dbReference>
<feature type="zinc finger region" description="C3H1-type" evidence="5">
    <location>
        <begin position="19"/>
        <end position="47"/>
    </location>
</feature>
<keyword evidence="9" id="KW-1185">Reference proteome</keyword>
<feature type="region of interest" description="Disordered" evidence="6">
    <location>
        <begin position="49"/>
        <end position="84"/>
    </location>
</feature>
<keyword evidence="1 5" id="KW-0479">Metal-binding</keyword>
<dbReference type="InterPro" id="IPR000571">
    <property type="entry name" value="Znf_CCCH"/>
</dbReference>
<evidence type="ECO:0000256" key="6">
    <source>
        <dbReference type="SAM" id="MobiDB-lite"/>
    </source>
</evidence>
<dbReference type="PROSITE" id="PS50103">
    <property type="entry name" value="ZF_C3H1"/>
    <property type="match status" value="1"/>
</dbReference>